<dbReference type="Proteomes" id="UP000198891">
    <property type="component" value="Unassembled WGS sequence"/>
</dbReference>
<reference evidence="3 4" key="1">
    <citation type="submission" date="2016-10" db="EMBL/GenBank/DDBJ databases">
        <authorList>
            <person name="de Groot N.N."/>
        </authorList>
    </citation>
    <scope>NUCLEOTIDE SEQUENCE [LARGE SCALE GENOMIC DNA]</scope>
    <source>
        <strain evidence="3 4">CGMCC 4.3491</strain>
    </source>
</reference>
<dbReference type="InterPro" id="IPR003870">
    <property type="entry name" value="DUF222"/>
</dbReference>
<evidence type="ECO:0000313" key="3">
    <source>
        <dbReference type="EMBL" id="SDZ00885.1"/>
    </source>
</evidence>
<accession>A0A1H3PJ75</accession>
<proteinExistence type="predicted"/>
<dbReference type="AlphaFoldDB" id="A0A1H3PJ75"/>
<evidence type="ECO:0000256" key="1">
    <source>
        <dbReference type="SAM" id="MobiDB-lite"/>
    </source>
</evidence>
<dbReference type="STRING" id="381665.SAMN05216554_1910"/>
<organism evidence="3 4">
    <name type="scientific">Herbiconiux ginsengi</name>
    <dbReference type="NCBI Taxonomy" id="381665"/>
    <lineage>
        <taxon>Bacteria</taxon>
        <taxon>Bacillati</taxon>
        <taxon>Actinomycetota</taxon>
        <taxon>Actinomycetes</taxon>
        <taxon>Micrococcales</taxon>
        <taxon>Microbacteriaceae</taxon>
        <taxon>Herbiconiux</taxon>
    </lineage>
</organism>
<dbReference type="Pfam" id="PF02720">
    <property type="entry name" value="DUF222"/>
    <property type="match status" value="1"/>
</dbReference>
<evidence type="ECO:0000313" key="4">
    <source>
        <dbReference type="Proteomes" id="UP000198891"/>
    </source>
</evidence>
<feature type="region of interest" description="Disordered" evidence="1">
    <location>
        <begin position="441"/>
        <end position="460"/>
    </location>
</feature>
<sequence>MRIDAILDELVAEEAIRAASSARSAALLAEATTLRLAESRSDAHGLAMRSLVAEISCATRLPERAVIRLLNDAEILVHALPATLEALSSGAISYRHAQKMVDAVVPLPSEARSEFELALLPEAESTTAARFERTARRERERLHPESIDVRARAATAERDVVLTPDADGMAWLTCHLPAVAAVAIDSLLSRIARAAHNATESRTHTQLRADVLTTLLLGGGATRPVVAASAPRPDAGDDTITAGDHTEGDDAPVHDSVDVDEPAGEEESPAVDNGRITVDDEFLGIVPTVVLTVPALSLLGHDGGQAELHGFGPIDIDTARRLAARAPSFVRILTHPDTGETLSVGRTRYRPPPDLRLALLLDDETCRFPNCNRRAESCELDHTTDWAHGGETERANLHHLCPKHHHLKHDSTGWDVTAHPGRTLEWRSPTGRHYVTTPHAYRRRSARPSFVPEATPEGVA</sequence>
<feature type="domain" description="HNH nuclease" evidence="2">
    <location>
        <begin position="354"/>
        <end position="406"/>
    </location>
</feature>
<keyword evidence="4" id="KW-1185">Reference proteome</keyword>
<dbReference type="EMBL" id="FNPZ01000002">
    <property type="protein sequence ID" value="SDZ00885.1"/>
    <property type="molecule type" value="Genomic_DNA"/>
</dbReference>
<dbReference type="Gene3D" id="1.10.30.50">
    <property type="match status" value="1"/>
</dbReference>
<evidence type="ECO:0000259" key="2">
    <source>
        <dbReference type="SMART" id="SM00507"/>
    </source>
</evidence>
<feature type="compositionally biased region" description="Acidic residues" evidence="1">
    <location>
        <begin position="258"/>
        <end position="269"/>
    </location>
</feature>
<name>A0A1H3PJ75_9MICO</name>
<feature type="compositionally biased region" description="Basic and acidic residues" evidence="1">
    <location>
        <begin position="244"/>
        <end position="257"/>
    </location>
</feature>
<dbReference type="CDD" id="cd00085">
    <property type="entry name" value="HNHc"/>
    <property type="match status" value="1"/>
</dbReference>
<gene>
    <name evidence="3" type="ORF">SAMN05216554_1910</name>
</gene>
<dbReference type="InterPro" id="IPR003615">
    <property type="entry name" value="HNH_nuc"/>
</dbReference>
<protein>
    <recommendedName>
        <fullName evidence="2">HNH nuclease domain-containing protein</fullName>
    </recommendedName>
</protein>
<feature type="region of interest" description="Disordered" evidence="1">
    <location>
        <begin position="225"/>
        <end position="273"/>
    </location>
</feature>
<dbReference type="SMART" id="SM00507">
    <property type="entry name" value="HNHc"/>
    <property type="match status" value="1"/>
</dbReference>